<proteinExistence type="predicted"/>
<organism evidence="1 2">
    <name type="scientific">Mesonia sediminis</name>
    <dbReference type="NCBI Taxonomy" id="1703946"/>
    <lineage>
        <taxon>Bacteria</taxon>
        <taxon>Pseudomonadati</taxon>
        <taxon>Bacteroidota</taxon>
        <taxon>Flavobacteriia</taxon>
        <taxon>Flavobacteriales</taxon>
        <taxon>Flavobacteriaceae</taxon>
        <taxon>Mesonia</taxon>
    </lineage>
</organism>
<comment type="caution">
    <text evidence="1">The sequence shown here is derived from an EMBL/GenBank/DDBJ whole genome shotgun (WGS) entry which is preliminary data.</text>
</comment>
<keyword evidence="2" id="KW-1185">Reference proteome</keyword>
<reference evidence="2" key="1">
    <citation type="journal article" date="2019" name="Int. J. Syst. Evol. Microbiol.">
        <title>The Global Catalogue of Microorganisms (GCM) 10K type strain sequencing project: providing services to taxonomists for standard genome sequencing and annotation.</title>
        <authorList>
            <consortium name="The Broad Institute Genomics Platform"/>
            <consortium name="The Broad Institute Genome Sequencing Center for Infectious Disease"/>
            <person name="Wu L."/>
            <person name="Ma J."/>
        </authorList>
    </citation>
    <scope>NUCLEOTIDE SEQUENCE [LARGE SCALE GENOMIC DNA]</scope>
    <source>
        <strain evidence="2">KCTC 42255</strain>
    </source>
</reference>
<evidence type="ECO:0000313" key="1">
    <source>
        <dbReference type="EMBL" id="MFD2697616.1"/>
    </source>
</evidence>
<accession>A0ABW5SCR9</accession>
<dbReference type="Proteomes" id="UP001597357">
    <property type="component" value="Unassembled WGS sequence"/>
</dbReference>
<protein>
    <submittedName>
        <fullName evidence="1">Uncharacterized protein</fullName>
    </submittedName>
</protein>
<dbReference type="RefSeq" id="WP_379045797.1">
    <property type="nucleotide sequence ID" value="NZ_JBHULZ010000026.1"/>
</dbReference>
<dbReference type="EMBL" id="JBHULZ010000026">
    <property type="protein sequence ID" value="MFD2697616.1"/>
    <property type="molecule type" value="Genomic_DNA"/>
</dbReference>
<sequence>MMNKLIFYLFLSFSMQAICQESNFYILDEDGYLNTDEHSKIHYLFKVKRNDNIFGMDTYIFLVPNRVGFDEFLTSKELRKSIDLNSVNYVETKELSKMGSCDLHEFFSKKKFTDTKLNVIFKTGNRYFTYRIDYKGTAKNLNSFK</sequence>
<name>A0ABW5SCR9_9FLAO</name>
<evidence type="ECO:0000313" key="2">
    <source>
        <dbReference type="Proteomes" id="UP001597357"/>
    </source>
</evidence>
<gene>
    <name evidence="1" type="ORF">ACFSQ0_06395</name>
</gene>